<dbReference type="InterPro" id="IPR013103">
    <property type="entry name" value="RVT_2"/>
</dbReference>
<dbReference type="STRING" id="4795.A0A225UHR7"/>
<dbReference type="OrthoDB" id="95475at2759"/>
<keyword evidence="3" id="KW-1185">Reference proteome</keyword>
<organism evidence="2 3">
    <name type="scientific">Phytophthora megakarya</name>
    <dbReference type="NCBI Taxonomy" id="4795"/>
    <lineage>
        <taxon>Eukaryota</taxon>
        <taxon>Sar</taxon>
        <taxon>Stramenopiles</taxon>
        <taxon>Oomycota</taxon>
        <taxon>Peronosporomycetes</taxon>
        <taxon>Peronosporales</taxon>
        <taxon>Peronosporaceae</taxon>
        <taxon>Phytophthora</taxon>
    </lineage>
</organism>
<comment type="caution">
    <text evidence="2">The sequence shown here is derived from an EMBL/GenBank/DDBJ whole genome shotgun (WGS) entry which is preliminary data.</text>
</comment>
<dbReference type="Pfam" id="PF07727">
    <property type="entry name" value="RVT_2"/>
    <property type="match status" value="1"/>
</dbReference>
<gene>
    <name evidence="2" type="ORF">PHMEG_00038288</name>
</gene>
<reference evidence="3" key="1">
    <citation type="submission" date="2017-03" db="EMBL/GenBank/DDBJ databases">
        <title>Phytopthora megakarya and P. palmivora, two closely related causual agents of cacao black pod achieved similar genome size and gene model numbers by different mechanisms.</title>
        <authorList>
            <person name="Ali S."/>
            <person name="Shao J."/>
            <person name="Larry D.J."/>
            <person name="Kronmiller B."/>
            <person name="Shen D."/>
            <person name="Strem M.D."/>
            <person name="Melnick R.L."/>
            <person name="Guiltinan M.J."/>
            <person name="Tyler B.M."/>
            <person name="Meinhardt L.W."/>
            <person name="Bailey B.A."/>
        </authorList>
    </citation>
    <scope>NUCLEOTIDE SEQUENCE [LARGE SCALE GENOMIC DNA]</scope>
    <source>
        <strain evidence="3">zdho120</strain>
    </source>
</reference>
<dbReference type="Proteomes" id="UP000198211">
    <property type="component" value="Unassembled WGS sequence"/>
</dbReference>
<evidence type="ECO:0000313" key="2">
    <source>
        <dbReference type="EMBL" id="OWY92634.1"/>
    </source>
</evidence>
<name>A0A225UHR7_9STRA</name>
<protein>
    <submittedName>
        <fullName evidence="2">Copia protein</fullName>
    </submittedName>
</protein>
<proteinExistence type="predicted"/>
<evidence type="ECO:0000313" key="3">
    <source>
        <dbReference type="Proteomes" id="UP000198211"/>
    </source>
</evidence>
<dbReference type="AlphaFoldDB" id="A0A225UHR7"/>
<dbReference type="EMBL" id="NBNE01017659">
    <property type="protein sequence ID" value="OWY92634.1"/>
    <property type="molecule type" value="Genomic_DNA"/>
</dbReference>
<accession>A0A225UHR7</accession>
<feature type="domain" description="Reverse transcriptase Ty1/copia-type" evidence="1">
    <location>
        <begin position="50"/>
        <end position="98"/>
    </location>
</feature>
<evidence type="ECO:0000259" key="1">
    <source>
        <dbReference type="Pfam" id="PF07727"/>
    </source>
</evidence>
<sequence>MFWRPSANAVEANDSAEQKSFQEAVSGLEQVHWRKVIRAEMKSMPLRGVFCAAKLPNTQRAVGSTWGFKIKRNTDGFIEKYKARLFAKGFVQKYGTDYT</sequence>